<feature type="region of interest" description="Disordered" evidence="9">
    <location>
        <begin position="424"/>
        <end position="448"/>
    </location>
</feature>
<dbReference type="Gene3D" id="1.10.3470.10">
    <property type="entry name" value="ABC transporter involved in vitamin B12 uptake, BtuC"/>
    <property type="match status" value="1"/>
</dbReference>
<keyword evidence="7 10" id="KW-0472">Membrane</keyword>
<evidence type="ECO:0000256" key="6">
    <source>
        <dbReference type="ARBA" id="ARBA00022989"/>
    </source>
</evidence>
<dbReference type="GO" id="GO:0046914">
    <property type="term" value="F:transition metal ion binding"/>
    <property type="evidence" value="ECO:0007669"/>
    <property type="project" value="InterPro"/>
</dbReference>
<dbReference type="GO" id="GO:0003700">
    <property type="term" value="F:DNA-binding transcription factor activity"/>
    <property type="evidence" value="ECO:0007669"/>
    <property type="project" value="InterPro"/>
</dbReference>
<keyword evidence="4" id="KW-1003">Cell membrane</keyword>
<evidence type="ECO:0000256" key="1">
    <source>
        <dbReference type="ARBA" id="ARBA00004651"/>
    </source>
</evidence>
<feature type="transmembrane region" description="Helical" evidence="10">
    <location>
        <begin position="267"/>
        <end position="286"/>
    </location>
</feature>
<dbReference type="PANTHER" id="PTHR30477">
    <property type="entry name" value="ABC-TRANSPORTER METAL-BINDING PROTEIN"/>
    <property type="match status" value="1"/>
</dbReference>
<evidence type="ECO:0000256" key="2">
    <source>
        <dbReference type="ARBA" id="ARBA00008034"/>
    </source>
</evidence>
<dbReference type="InterPro" id="IPR036388">
    <property type="entry name" value="WH-like_DNA-bd_sf"/>
</dbReference>
<protein>
    <submittedName>
        <fullName evidence="12">Manganese ABC transporter permease</fullName>
    </submittedName>
</protein>
<dbReference type="EMBL" id="BMKS01000005">
    <property type="protein sequence ID" value="GGG33671.1"/>
    <property type="molecule type" value="Genomic_DNA"/>
</dbReference>
<dbReference type="SUPFAM" id="SSF47979">
    <property type="entry name" value="Iron-dependent repressor protein, dimerization domain"/>
    <property type="match status" value="1"/>
</dbReference>
<feature type="transmembrane region" description="Helical" evidence="10">
    <location>
        <begin position="183"/>
        <end position="204"/>
    </location>
</feature>
<evidence type="ECO:0000256" key="10">
    <source>
        <dbReference type="SAM" id="Phobius"/>
    </source>
</evidence>
<comment type="caution">
    <text evidence="12">The sequence shown here is derived from an EMBL/GenBank/DDBJ whole genome shotgun (WGS) entry which is preliminary data.</text>
</comment>
<feature type="transmembrane region" description="Helical" evidence="10">
    <location>
        <begin position="210"/>
        <end position="229"/>
    </location>
</feature>
<evidence type="ECO:0000256" key="5">
    <source>
        <dbReference type="ARBA" id="ARBA00022692"/>
    </source>
</evidence>
<dbReference type="InterPro" id="IPR036421">
    <property type="entry name" value="Fe_dep_repressor_sf"/>
</dbReference>
<feature type="transmembrane region" description="Helical" evidence="10">
    <location>
        <begin position="76"/>
        <end position="97"/>
    </location>
</feature>
<evidence type="ECO:0000259" key="11">
    <source>
        <dbReference type="Pfam" id="PF02742"/>
    </source>
</evidence>
<keyword evidence="3 8" id="KW-0813">Transport</keyword>
<dbReference type="GO" id="GO:0055085">
    <property type="term" value="P:transmembrane transport"/>
    <property type="evidence" value="ECO:0007669"/>
    <property type="project" value="InterPro"/>
</dbReference>
<feature type="transmembrane region" description="Helical" evidence="10">
    <location>
        <begin position="109"/>
        <end position="131"/>
    </location>
</feature>
<comment type="similarity">
    <text evidence="2 8">Belongs to the ABC-3 integral membrane protein family.</text>
</comment>
<dbReference type="GO" id="GO:0046983">
    <property type="term" value="F:protein dimerization activity"/>
    <property type="evidence" value="ECO:0007669"/>
    <property type="project" value="InterPro"/>
</dbReference>
<dbReference type="GO" id="GO:0043190">
    <property type="term" value="C:ATP-binding cassette (ABC) transporter complex"/>
    <property type="evidence" value="ECO:0007669"/>
    <property type="project" value="InterPro"/>
</dbReference>
<gene>
    <name evidence="12" type="primary">mntB</name>
    <name evidence="12" type="ORF">GCM10010964_21990</name>
</gene>
<dbReference type="InterPro" id="IPR001626">
    <property type="entry name" value="ABC_TroCD"/>
</dbReference>
<dbReference type="AlphaFoldDB" id="A0A8J2ZBP5"/>
<dbReference type="RefSeq" id="WP_188900064.1">
    <property type="nucleotide sequence ID" value="NZ_BMKS01000005.1"/>
</dbReference>
<keyword evidence="6 10" id="KW-1133">Transmembrane helix</keyword>
<evidence type="ECO:0000256" key="9">
    <source>
        <dbReference type="SAM" id="MobiDB-lite"/>
    </source>
</evidence>
<keyword evidence="13" id="KW-1185">Reference proteome</keyword>
<feature type="compositionally biased region" description="Basic and acidic residues" evidence="9">
    <location>
        <begin position="439"/>
        <end position="448"/>
    </location>
</feature>
<evidence type="ECO:0000313" key="13">
    <source>
        <dbReference type="Proteomes" id="UP000597507"/>
    </source>
</evidence>
<feature type="transmembrane region" description="Helical" evidence="10">
    <location>
        <begin position="52"/>
        <end position="70"/>
    </location>
</feature>
<evidence type="ECO:0000313" key="12">
    <source>
        <dbReference type="EMBL" id="GGG33671.1"/>
    </source>
</evidence>
<dbReference type="SMART" id="SM00529">
    <property type="entry name" value="HTH_DTXR"/>
    <property type="match status" value="1"/>
</dbReference>
<dbReference type="InterPro" id="IPR022689">
    <property type="entry name" value="Iron_dep_repressor"/>
</dbReference>
<dbReference type="GO" id="GO:0010043">
    <property type="term" value="P:response to zinc ion"/>
    <property type="evidence" value="ECO:0007669"/>
    <property type="project" value="TreeGrafter"/>
</dbReference>
<evidence type="ECO:0000256" key="3">
    <source>
        <dbReference type="ARBA" id="ARBA00022448"/>
    </source>
</evidence>
<dbReference type="InterPro" id="IPR001367">
    <property type="entry name" value="Fe_dep_repressor"/>
</dbReference>
<feature type="domain" description="Iron dependent repressor metal binding and dimerisation" evidence="11">
    <location>
        <begin position="366"/>
        <end position="414"/>
    </location>
</feature>
<feature type="transmembrane region" description="Helical" evidence="10">
    <location>
        <begin position="236"/>
        <end position="255"/>
    </location>
</feature>
<name>A0A8J2ZBP5_9PROT</name>
<dbReference type="Pfam" id="PF00950">
    <property type="entry name" value="ABC-3"/>
    <property type="match status" value="1"/>
</dbReference>
<sequence>MTGALLDALLFAGGYNATVVALGCAAFGLAAGSLGCFVLLRGRALIADAAAHATLPGVAGAFILAALAGWDARSLPLLLAGGAISAGAAVLAVGALTRGGRIRDDAAMALVLSIGFGLGVVLVSVVQSLPVGGQAGLKSFILGQAAGMSAFDARLIGGLAVLSLLLVALLFRPLAALCFDRDFAASVGLPVRALDLALLGLMLAVTVAGLRAVGLILVVGLMVIPAVTARLVTERLGVMVALAGVLGAAAAWLGAGLSAAAPNLPTGATIVLVACAMFVLALVVAPRRGVLAFAWRQLRLSLVVARDHALRAAFEAAERQPAAGAIGWPDLGRGAGWSAWQRAVLPRWLRWAGLVAERPEGGVALTPAGLAMARELTRRHRLWEHYMQSAGGLPPEAAHRAADQVEHTLPPEVAMEAEAWLRRHDPARLPPAGGLIRPGEPETERGPR</sequence>
<reference evidence="12 13" key="1">
    <citation type="journal article" date="2014" name="Int. J. Syst. Evol. Microbiol.">
        <title>Complete genome sequence of Corynebacterium casei LMG S-19264T (=DSM 44701T), isolated from a smear-ripened cheese.</title>
        <authorList>
            <consortium name="US DOE Joint Genome Institute (JGI-PGF)"/>
            <person name="Walter F."/>
            <person name="Albersmeier A."/>
            <person name="Kalinowski J."/>
            <person name="Ruckert C."/>
        </authorList>
    </citation>
    <scope>NUCLEOTIDE SEQUENCE [LARGE SCALE GENOMIC DNA]</scope>
    <source>
        <strain evidence="12 13">CGMCC 1.16330</strain>
    </source>
</reference>
<evidence type="ECO:0000256" key="8">
    <source>
        <dbReference type="RuleBase" id="RU003943"/>
    </source>
</evidence>
<dbReference type="PANTHER" id="PTHR30477:SF3">
    <property type="entry name" value="METAL TRANSPORT SYSTEM MEMBRANE PROTEIN CT_069-RELATED"/>
    <property type="match status" value="1"/>
</dbReference>
<comment type="subcellular location">
    <subcellularLocation>
        <location evidence="1 8">Cell membrane</location>
        <topology evidence="1 8">Multi-pass membrane protein</topology>
    </subcellularLocation>
</comment>
<dbReference type="SUPFAM" id="SSF81345">
    <property type="entry name" value="ABC transporter involved in vitamin B12 uptake, BtuC"/>
    <property type="match status" value="1"/>
</dbReference>
<evidence type="ECO:0000256" key="4">
    <source>
        <dbReference type="ARBA" id="ARBA00022475"/>
    </source>
</evidence>
<feature type="transmembrane region" description="Helical" evidence="10">
    <location>
        <begin position="20"/>
        <end position="40"/>
    </location>
</feature>
<proteinExistence type="inferred from homology"/>
<dbReference type="Pfam" id="PF02742">
    <property type="entry name" value="Fe_dep_repr_C"/>
    <property type="match status" value="1"/>
</dbReference>
<accession>A0A8J2ZBP5</accession>
<feature type="transmembrane region" description="Helical" evidence="10">
    <location>
        <begin position="151"/>
        <end position="171"/>
    </location>
</feature>
<organism evidence="12 13">
    <name type="scientific">Caldovatus sediminis</name>
    <dbReference type="NCBI Taxonomy" id="2041189"/>
    <lineage>
        <taxon>Bacteria</taxon>
        <taxon>Pseudomonadati</taxon>
        <taxon>Pseudomonadota</taxon>
        <taxon>Alphaproteobacteria</taxon>
        <taxon>Acetobacterales</taxon>
        <taxon>Roseomonadaceae</taxon>
        <taxon>Caldovatus</taxon>
    </lineage>
</organism>
<keyword evidence="5 8" id="KW-0812">Transmembrane</keyword>
<dbReference type="InterPro" id="IPR037294">
    <property type="entry name" value="ABC_BtuC-like"/>
</dbReference>
<evidence type="ECO:0000256" key="7">
    <source>
        <dbReference type="ARBA" id="ARBA00023136"/>
    </source>
</evidence>
<dbReference type="Proteomes" id="UP000597507">
    <property type="component" value="Unassembled WGS sequence"/>
</dbReference>
<dbReference type="Gene3D" id="1.10.10.10">
    <property type="entry name" value="Winged helix-like DNA-binding domain superfamily/Winged helix DNA-binding domain"/>
    <property type="match status" value="1"/>
</dbReference>